<dbReference type="Proteomes" id="UP000324800">
    <property type="component" value="Unassembled WGS sequence"/>
</dbReference>
<keyword evidence="1" id="KW-0732">Signal</keyword>
<dbReference type="InterPro" id="IPR006626">
    <property type="entry name" value="PbH1"/>
</dbReference>
<dbReference type="InterPro" id="IPR011050">
    <property type="entry name" value="Pectin_lyase_fold/virulence"/>
</dbReference>
<dbReference type="SMART" id="SM00710">
    <property type="entry name" value="PbH1"/>
    <property type="match status" value="13"/>
</dbReference>
<proteinExistence type="predicted"/>
<dbReference type="SUPFAM" id="SSF51126">
    <property type="entry name" value="Pectin lyase-like"/>
    <property type="match status" value="3"/>
</dbReference>
<feature type="signal peptide" evidence="1">
    <location>
        <begin position="1"/>
        <end position="15"/>
    </location>
</feature>
<name>A0A5J4X1N8_9EUKA</name>
<gene>
    <name evidence="2" type="ORF">EZS28_003319</name>
</gene>
<dbReference type="EMBL" id="SNRW01000436">
    <property type="protein sequence ID" value="KAA6401151.1"/>
    <property type="molecule type" value="Genomic_DNA"/>
</dbReference>
<evidence type="ECO:0000313" key="2">
    <source>
        <dbReference type="EMBL" id="KAA6401151.1"/>
    </source>
</evidence>
<protein>
    <submittedName>
        <fullName evidence="2">Uncharacterized protein</fullName>
    </submittedName>
</protein>
<reference evidence="2 3" key="1">
    <citation type="submission" date="2019-03" db="EMBL/GenBank/DDBJ databases">
        <title>Single cell metagenomics reveals metabolic interactions within the superorganism composed of flagellate Streblomastix strix and complex community of Bacteroidetes bacteria on its surface.</title>
        <authorList>
            <person name="Treitli S.C."/>
            <person name="Kolisko M."/>
            <person name="Husnik F."/>
            <person name="Keeling P."/>
            <person name="Hampl V."/>
        </authorList>
    </citation>
    <scope>NUCLEOTIDE SEQUENCE [LARGE SCALE GENOMIC DNA]</scope>
    <source>
        <strain evidence="2">ST1C</strain>
    </source>
</reference>
<evidence type="ECO:0000256" key="1">
    <source>
        <dbReference type="SAM" id="SignalP"/>
    </source>
</evidence>
<organism evidence="2 3">
    <name type="scientific">Streblomastix strix</name>
    <dbReference type="NCBI Taxonomy" id="222440"/>
    <lineage>
        <taxon>Eukaryota</taxon>
        <taxon>Metamonada</taxon>
        <taxon>Preaxostyla</taxon>
        <taxon>Oxymonadida</taxon>
        <taxon>Streblomastigidae</taxon>
        <taxon>Streblomastix</taxon>
    </lineage>
</organism>
<evidence type="ECO:0000313" key="3">
    <source>
        <dbReference type="Proteomes" id="UP000324800"/>
    </source>
</evidence>
<accession>A0A5J4X1N8</accession>
<feature type="chain" id="PRO_5023941326" evidence="1">
    <location>
        <begin position="16"/>
        <end position="1857"/>
    </location>
</feature>
<sequence length="1857" mass="203111">MLIFVIFAALTTINAENFSVNNENELIAAFESIALEESDPKHVITVDGTVNVLSQINNLKLKEKNIIIRGINNGIITSSVSDSTLFNLGGENLALTLQDITLQDGGNSGLFQYSGSILTILNGSYLRPNIATDITVPLIQASNCLFTIGGNSDDQIPTFSGGNIIDITKGALNIIRWIYTGAQTGFQIRANEVDFSIGDEGLETNQQITGTQQGPKYSGIQLSGCKTANIKKLNLINNVNQKSTSEIDIFYTPAVYARASPDTQLTISDCIFQGNVYSGFGAMSGAVFVDFIDNPTETSNGFILIQNTRFLENTGTVAGAIAFKGKSRSPITFNNVQFTRNKFTQSQFFPQKKASGVFTFEDLSSQLGADPFNLCYEAHQMDVSKYSTNETYSNQVPFYVSLKGDNKLPFLTNSRTAYVQTDGQGESTYPTFTLASEALTDSGGRIILRGNTYNLNDRTEISNFKELIIGSVEAKPTIYNLIRWVNQQSFSFHVITNARLTMSSFRIIQGNIDGSLDARSSQFFLVERGTLSLTDVDFSTNLLTGIRCSGFVSATASHIFIDRCTFSDGYFATTDTAVRIASPLQVVIKNSNFTDNKLGTNSSGILAITQIPVTIISISVTDNIFSGNGPINQTSSSAVGGLYLNIADPVPSPPVVPVIDLQRNQFINNQGRLAGAMYAGGWGTGFPNFLPSNLKIDGCSFNGNQYLSTDPLLYSMRHDITAGSSTTIMASLFGVGGIYYRPSIVTWDPNDSDGTQPIVLEKVGTNPEPLKFRSIQAQLAYAYRFANYPQYPITLTGTHIMGGYNITTINIIFQGKLQATDPISSQGYLKTEDNYNPILISSSNPPTIRWLTFERTEESRAPYLINVNSGYQDNLVGGINIDGCVFNDISLHGDSLTEFSYIKTLGRYTNLYVTNCAFNGGKFRDGGAITQTYSLTSGVQVSSTLRIEKCIFTGILQQTGPFIRSGENGQNLISTSIFRGAQFYSSDDKNHAMFIFQTGQYMLNVIRGNTFTDFTNGPAISVEDGSQDQFYIASNIFRNSNAGTEAAGAIRITNPIASVNTTIQHNVFENCKGLTAGAIFINSTSGSPRFNINNNLFSLNRANDLESDNKANDILIIRGNAQYIINNVQRGGQSNDSLQVNALEVLVPINAYIAETYYPYRSEVHVRSGGEDLPYDPDHPDAIIGSFESPLKTLDYAVNARSTKGELNVVLYRQDYSITNTLYILDDKVTIGDPSECLSPYYSTEASRIITVIPLNNQPRSVYLISSGSLTLNGVITSGQSTVAGTSNPERFSVVTITEFGSFEANHASFIIIGSFVSFIETSQAIKTFKLTNGCSVTFPQYIEYMSQILMNITIGSGSVFEVTDTVFDARTATTPFMLYHTRLASITVENKPDSLKFKNVEFYAIGRDTVSAKIIRFIGVEINPREVFDHCVSAVADSPLLQIPGESYPGQYDTILLRNDWETKNGEFSSLTSLTVENPITVDNKRTYIGASSVFQVDNSAQVSVISGGHLTLRGITFIQKALGYSVISQSSEDAVLILENVGFQVAQRRLVESGVGKLTSSTFRKEASKLKKSDDKINYDYYLRSLEKTTASEILVNPFVSVTSGYSLSLQGIKFGDWISSGDKPLIDVSGPLQYATIENVQVKKIGRKYGGSHILNLNLHPSGEAKINNVTIDGRGWVPSIDAKVGIKDKNEYLNDEEEEKGKCGKENDKPINNIEELTDTLDVAVPDKFNWKYPAIRVKGGKLRISDSTFVGLGVDGALVLDGVDADLTNSTLFEENSVYEAAVAEGRKKLIPTEIKTLSDEDDSDEEYDEDDRRTRELRRYPEYVKNIIAEGGTTTITTIAAIIIPAIAPPV</sequence>
<comment type="caution">
    <text evidence="2">The sequence shown here is derived from an EMBL/GenBank/DDBJ whole genome shotgun (WGS) entry which is preliminary data.</text>
</comment>